<evidence type="ECO:0000256" key="1">
    <source>
        <dbReference type="SAM" id="Phobius"/>
    </source>
</evidence>
<dbReference type="EMBL" id="PCVI01000043">
    <property type="protein sequence ID" value="PIQ70028.1"/>
    <property type="molecule type" value="Genomic_DNA"/>
</dbReference>
<feature type="transmembrane region" description="Helical" evidence="1">
    <location>
        <begin position="32"/>
        <end position="50"/>
    </location>
</feature>
<reference evidence="2 3" key="1">
    <citation type="submission" date="2017-09" db="EMBL/GenBank/DDBJ databases">
        <title>Depth-based differentiation of microbial function through sediment-hosted aquifers and enrichment of novel symbionts in the deep terrestrial subsurface.</title>
        <authorList>
            <person name="Probst A.J."/>
            <person name="Ladd B."/>
            <person name="Jarett J.K."/>
            <person name="Geller-Mcgrath D.E."/>
            <person name="Sieber C.M."/>
            <person name="Emerson J.B."/>
            <person name="Anantharaman K."/>
            <person name="Thomas B.C."/>
            <person name="Malmstrom R."/>
            <person name="Stieglmeier M."/>
            <person name="Klingl A."/>
            <person name="Woyke T."/>
            <person name="Ryan C.M."/>
            <person name="Banfield J.F."/>
        </authorList>
    </citation>
    <scope>NUCLEOTIDE SEQUENCE [LARGE SCALE GENOMIC DNA]</scope>
    <source>
        <strain evidence="2">CG11_big_fil_rev_8_21_14_0_20_40_12</strain>
    </source>
</reference>
<comment type="caution">
    <text evidence="2">The sequence shown here is derived from an EMBL/GenBank/DDBJ whole genome shotgun (WGS) entry which is preliminary data.</text>
</comment>
<gene>
    <name evidence="2" type="ORF">COV89_02665</name>
</gene>
<feature type="transmembrane region" description="Helical" evidence="1">
    <location>
        <begin position="279"/>
        <end position="298"/>
    </location>
</feature>
<keyword evidence="1" id="KW-1133">Transmembrane helix</keyword>
<evidence type="ECO:0000313" key="2">
    <source>
        <dbReference type="EMBL" id="PIQ70028.1"/>
    </source>
</evidence>
<feature type="transmembrane region" description="Helical" evidence="1">
    <location>
        <begin position="117"/>
        <end position="136"/>
    </location>
</feature>
<dbReference type="AlphaFoldDB" id="A0A2H0KFI4"/>
<evidence type="ECO:0008006" key="4">
    <source>
        <dbReference type="Google" id="ProtNLM"/>
    </source>
</evidence>
<organism evidence="2 3">
    <name type="scientific">Candidatus Shapirobacteria bacterium CG11_big_fil_rev_8_21_14_0_20_40_12</name>
    <dbReference type="NCBI Taxonomy" id="1974889"/>
    <lineage>
        <taxon>Bacteria</taxon>
        <taxon>Candidatus Shapironibacteriota</taxon>
    </lineage>
</organism>
<protein>
    <recommendedName>
        <fullName evidence="4">EamA domain-containing protein</fullName>
    </recommendedName>
</protein>
<feature type="transmembrane region" description="Helical" evidence="1">
    <location>
        <begin position="242"/>
        <end position="267"/>
    </location>
</feature>
<keyword evidence="1" id="KW-0812">Transmembrane</keyword>
<proteinExistence type="predicted"/>
<feature type="transmembrane region" description="Helical" evidence="1">
    <location>
        <begin position="216"/>
        <end position="236"/>
    </location>
</feature>
<feature type="transmembrane region" description="Helical" evidence="1">
    <location>
        <begin position="6"/>
        <end position="25"/>
    </location>
</feature>
<evidence type="ECO:0000313" key="3">
    <source>
        <dbReference type="Proteomes" id="UP000231371"/>
    </source>
</evidence>
<keyword evidence="1" id="KW-0472">Membrane</keyword>
<sequence>MLWVILALAAYFLLAIVEFIDKRILSSPAISALPYAFYANLLVSFSLIFWPLDFSWLPPLIIVFALVGGITFFAGTYFLYGAIIKGEVSRVISIVGGISPILIFLFSIVFLEEKFRAHSLIALLFLITGSVSLSFTKNGKKFMFGKHFFLLSFLAAFFFAASYGLTKAVFLKTSFLNGFIWIRVGTLLCVIFVFLMPRLRKVILESSRGFSSRLTALFFIDKGISAIAHIILNYAIKLGSVAIVSALQAVEYAFIFLLALGLSFFCPRIFYESLAPKHVIPKIIGIALVSFGVAFLFIGGA</sequence>
<feature type="transmembrane region" description="Helical" evidence="1">
    <location>
        <begin position="178"/>
        <end position="196"/>
    </location>
</feature>
<feature type="transmembrane region" description="Helical" evidence="1">
    <location>
        <begin position="56"/>
        <end position="79"/>
    </location>
</feature>
<dbReference type="InterPro" id="IPR037185">
    <property type="entry name" value="EmrE-like"/>
</dbReference>
<name>A0A2H0KFI4_9BACT</name>
<feature type="transmembrane region" description="Helical" evidence="1">
    <location>
        <begin position="91"/>
        <end position="111"/>
    </location>
</feature>
<feature type="transmembrane region" description="Helical" evidence="1">
    <location>
        <begin position="148"/>
        <end position="166"/>
    </location>
</feature>
<accession>A0A2H0KFI4</accession>
<dbReference type="Proteomes" id="UP000231371">
    <property type="component" value="Unassembled WGS sequence"/>
</dbReference>
<dbReference type="SUPFAM" id="SSF103481">
    <property type="entry name" value="Multidrug resistance efflux transporter EmrE"/>
    <property type="match status" value="1"/>
</dbReference>